<protein>
    <submittedName>
        <fullName evidence="1">Uncharacterized protein</fullName>
    </submittedName>
</protein>
<organism evidence="1 2">
    <name type="scientific">Neomesorhizobium albiziae</name>
    <dbReference type="NCBI Taxonomy" id="335020"/>
    <lineage>
        <taxon>Bacteria</taxon>
        <taxon>Pseudomonadati</taxon>
        <taxon>Pseudomonadota</taxon>
        <taxon>Alphaproteobacteria</taxon>
        <taxon>Hyphomicrobiales</taxon>
        <taxon>Phyllobacteriaceae</taxon>
        <taxon>Neomesorhizobium</taxon>
    </lineage>
</organism>
<dbReference type="AlphaFoldDB" id="A0A1I3ZEK9"/>
<evidence type="ECO:0000313" key="1">
    <source>
        <dbReference type="EMBL" id="SFK42151.1"/>
    </source>
</evidence>
<gene>
    <name evidence="1" type="ORF">SAMN04488498_106110</name>
</gene>
<keyword evidence="2" id="KW-1185">Reference proteome</keyword>
<name>A0A1I3ZEK9_9HYPH</name>
<accession>A0A1I3ZEK9</accession>
<sequence length="179" mass="19917">MAGQETHSVLVFDTPKKLRRFHVAAMVIDEENNSVWVGGFLNWPERPEAEDLLEHYRADAIAAFAHQDIDDARPATIHVAQVHELPDVPRTPVGPPPKHWHIDLDFVCHNVKFGMLLEAVFSWPEEPSGDTLSAMTHVMIADALSVRGEGPSWADEAEIVTIAVRETDEPTTYPELPAA</sequence>
<dbReference type="Proteomes" id="UP000323300">
    <property type="component" value="Unassembled WGS sequence"/>
</dbReference>
<reference evidence="1 2" key="1">
    <citation type="submission" date="2016-10" db="EMBL/GenBank/DDBJ databases">
        <authorList>
            <person name="Varghese N."/>
            <person name="Submissions S."/>
        </authorList>
    </citation>
    <scope>NUCLEOTIDE SEQUENCE [LARGE SCALE GENOMIC DNA]</scope>
    <source>
        <strain evidence="1 2">DSM 21822</strain>
    </source>
</reference>
<evidence type="ECO:0000313" key="2">
    <source>
        <dbReference type="Proteomes" id="UP000323300"/>
    </source>
</evidence>
<proteinExistence type="predicted"/>
<dbReference type="EMBL" id="FOSL01000006">
    <property type="protein sequence ID" value="SFK42151.1"/>
    <property type="molecule type" value="Genomic_DNA"/>
</dbReference>